<name>A0A6A6EIB6_9PEZI</name>
<evidence type="ECO:0000313" key="1">
    <source>
        <dbReference type="EMBL" id="KAF2191797.1"/>
    </source>
</evidence>
<sequence>MNSIRRSCHSALINSNSICRISNGTRRAFSQSTTCQRGSLPTFHEPSTPELSALLSTLNSKVLLPKHLNHDQQLLVYREKNRTRLEAEPIYITLGQVTLPLEHIDRNCDQPDRWRTINDIIRNSSTPSDWENVLRMVEGFHDASIRLKPMWKEKIVRKFNEAGMQHLVLKALQRVERTGLSLKDKGVTGMVFKGIRDKAEGSGWEKEETRKALNLAEQVVELMESKEHLGRTNAMPGDLRASPFVIAVPLELAAVRAKRHTEGQDRDGKVAKYALRIMNALKQDDFLAVTLAAKSRELDPPREYPTAKAKHTAFVTVRKTMYEMIPLWNAIKTAIEVLGSEMPMAEDAKKVTGNIRKALTSGETTLKELSNKEVEQSPEYVNRLIRECEEL</sequence>
<dbReference type="OrthoDB" id="5405126at2759"/>
<reference evidence="1" key="1">
    <citation type="journal article" date="2020" name="Stud. Mycol.">
        <title>101 Dothideomycetes genomes: a test case for predicting lifestyles and emergence of pathogens.</title>
        <authorList>
            <person name="Haridas S."/>
            <person name="Albert R."/>
            <person name="Binder M."/>
            <person name="Bloem J."/>
            <person name="Labutti K."/>
            <person name="Salamov A."/>
            <person name="Andreopoulos B."/>
            <person name="Baker S."/>
            <person name="Barry K."/>
            <person name="Bills G."/>
            <person name="Bluhm B."/>
            <person name="Cannon C."/>
            <person name="Castanera R."/>
            <person name="Culley D."/>
            <person name="Daum C."/>
            <person name="Ezra D."/>
            <person name="Gonzalez J."/>
            <person name="Henrissat B."/>
            <person name="Kuo A."/>
            <person name="Liang C."/>
            <person name="Lipzen A."/>
            <person name="Lutzoni F."/>
            <person name="Magnuson J."/>
            <person name="Mondo S."/>
            <person name="Nolan M."/>
            <person name="Ohm R."/>
            <person name="Pangilinan J."/>
            <person name="Park H.-J."/>
            <person name="Ramirez L."/>
            <person name="Alfaro M."/>
            <person name="Sun H."/>
            <person name="Tritt A."/>
            <person name="Yoshinaga Y."/>
            <person name="Zwiers L.-H."/>
            <person name="Turgeon B."/>
            <person name="Goodwin S."/>
            <person name="Spatafora J."/>
            <person name="Crous P."/>
            <person name="Grigoriev I."/>
        </authorList>
    </citation>
    <scope>NUCLEOTIDE SEQUENCE</scope>
    <source>
        <strain evidence="1">CBS 207.26</strain>
    </source>
</reference>
<dbReference type="AlphaFoldDB" id="A0A6A6EIB6"/>
<dbReference type="EMBL" id="ML994616">
    <property type="protein sequence ID" value="KAF2191797.1"/>
    <property type="molecule type" value="Genomic_DNA"/>
</dbReference>
<proteinExistence type="predicted"/>
<organism evidence="1 2">
    <name type="scientific">Zopfia rhizophila CBS 207.26</name>
    <dbReference type="NCBI Taxonomy" id="1314779"/>
    <lineage>
        <taxon>Eukaryota</taxon>
        <taxon>Fungi</taxon>
        <taxon>Dikarya</taxon>
        <taxon>Ascomycota</taxon>
        <taxon>Pezizomycotina</taxon>
        <taxon>Dothideomycetes</taxon>
        <taxon>Dothideomycetes incertae sedis</taxon>
        <taxon>Zopfiaceae</taxon>
        <taxon>Zopfia</taxon>
    </lineage>
</organism>
<accession>A0A6A6EIB6</accession>
<keyword evidence="2" id="KW-1185">Reference proteome</keyword>
<evidence type="ECO:0000313" key="2">
    <source>
        <dbReference type="Proteomes" id="UP000800200"/>
    </source>
</evidence>
<gene>
    <name evidence="1" type="ORF">K469DRAFT_718825</name>
</gene>
<protein>
    <submittedName>
        <fullName evidence="1">Uncharacterized protein</fullName>
    </submittedName>
</protein>
<dbReference type="Proteomes" id="UP000800200">
    <property type="component" value="Unassembled WGS sequence"/>
</dbReference>